<dbReference type="AlphaFoldDB" id="A0A9P4L655"/>
<dbReference type="GeneID" id="63851002"/>
<comment type="caution">
    <text evidence="3">The sequence shown here is derived from an EMBL/GenBank/DDBJ whole genome shotgun (WGS) entry which is preliminary data.</text>
</comment>
<feature type="compositionally biased region" description="Pro residues" evidence="1">
    <location>
        <begin position="203"/>
        <end position="225"/>
    </location>
</feature>
<dbReference type="OrthoDB" id="3794304at2759"/>
<feature type="region of interest" description="Disordered" evidence="1">
    <location>
        <begin position="32"/>
        <end position="62"/>
    </location>
</feature>
<reference evidence="3" key="1">
    <citation type="submission" date="2020-01" db="EMBL/GenBank/DDBJ databases">
        <authorList>
            <consortium name="DOE Joint Genome Institute"/>
            <person name="Haridas S."/>
            <person name="Albert R."/>
            <person name="Binder M."/>
            <person name="Bloem J."/>
            <person name="Labutti K."/>
            <person name="Salamov A."/>
            <person name="Andreopoulos B."/>
            <person name="Baker S.E."/>
            <person name="Barry K."/>
            <person name="Bills G."/>
            <person name="Bluhm B.H."/>
            <person name="Cannon C."/>
            <person name="Castanera R."/>
            <person name="Culley D.E."/>
            <person name="Daum C."/>
            <person name="Ezra D."/>
            <person name="Gonzalez J.B."/>
            <person name="Henrissat B."/>
            <person name="Kuo A."/>
            <person name="Liang C."/>
            <person name="Lipzen A."/>
            <person name="Lutzoni F."/>
            <person name="Magnuson J."/>
            <person name="Mondo S."/>
            <person name="Nolan M."/>
            <person name="Ohm R."/>
            <person name="Pangilinan J."/>
            <person name="Park H.-J."/>
            <person name="Ramirez L."/>
            <person name="Alfaro M."/>
            <person name="Sun H."/>
            <person name="Tritt A."/>
            <person name="Yoshinaga Y."/>
            <person name="Zwiers L.-H."/>
            <person name="Turgeon B.G."/>
            <person name="Goodwin S.B."/>
            <person name="Spatafora J.W."/>
            <person name="Crous P.W."/>
            <person name="Grigoriev I.V."/>
        </authorList>
    </citation>
    <scope>NUCLEOTIDE SEQUENCE</scope>
    <source>
        <strain evidence="3">CBS 394.84</strain>
    </source>
</reference>
<keyword evidence="2" id="KW-0732">Signal</keyword>
<evidence type="ECO:0000256" key="1">
    <source>
        <dbReference type="SAM" id="MobiDB-lite"/>
    </source>
</evidence>
<name>A0A9P4L655_9PLEO</name>
<feature type="compositionally biased region" description="Polar residues" evidence="1">
    <location>
        <begin position="36"/>
        <end position="62"/>
    </location>
</feature>
<sequence>MRTFISTSVLVGTLLWSANVSAAIASRHVKVRDEQPWSNSTSQSDTQPSSVQESPNQSTTLQDCSTSVNSVVYVSHIIPNITTVASSFVPGSTTASVNCTHEDCMTSDGLPNPPYAFPTPTIGPPNTDLQSDKPILSTSITNWNSSLSACHTRGASASGTFGAGNSTAMSSVMQISTTFITSVQSYSSSSSSAGNSSTIADAPAPPPPEPTPTPPEPIPTPPTPPTKALSIILRKEVHHGSNKNSWTFFPTTVGAQADGCDKPLLQAHSWESPKDRESPPWPRGNFTMRLFGEAGCTYSNKGEGAGVLRCPSMAKEVECQEDGEKGDGREVTQCVWSPGLARVFHRVAFCEW</sequence>
<evidence type="ECO:0000313" key="4">
    <source>
        <dbReference type="Proteomes" id="UP000800039"/>
    </source>
</evidence>
<evidence type="ECO:0000313" key="3">
    <source>
        <dbReference type="EMBL" id="KAF1843425.1"/>
    </source>
</evidence>
<keyword evidence="4" id="KW-1185">Reference proteome</keyword>
<gene>
    <name evidence="3" type="ORF">K460DRAFT_368325</name>
</gene>
<feature type="chain" id="PRO_5040363619" evidence="2">
    <location>
        <begin position="26"/>
        <end position="352"/>
    </location>
</feature>
<dbReference type="Proteomes" id="UP000800039">
    <property type="component" value="Unassembled WGS sequence"/>
</dbReference>
<accession>A0A9P4L655</accession>
<feature type="compositionally biased region" description="Low complexity" evidence="1">
    <location>
        <begin position="186"/>
        <end position="197"/>
    </location>
</feature>
<dbReference type="RefSeq" id="XP_040785988.1">
    <property type="nucleotide sequence ID" value="XM_040933751.1"/>
</dbReference>
<proteinExistence type="predicted"/>
<protein>
    <submittedName>
        <fullName evidence="3">Uncharacterized protein</fullName>
    </submittedName>
</protein>
<feature type="region of interest" description="Disordered" evidence="1">
    <location>
        <begin position="186"/>
        <end position="227"/>
    </location>
</feature>
<organism evidence="3 4">
    <name type="scientific">Cucurbitaria berberidis CBS 394.84</name>
    <dbReference type="NCBI Taxonomy" id="1168544"/>
    <lineage>
        <taxon>Eukaryota</taxon>
        <taxon>Fungi</taxon>
        <taxon>Dikarya</taxon>
        <taxon>Ascomycota</taxon>
        <taxon>Pezizomycotina</taxon>
        <taxon>Dothideomycetes</taxon>
        <taxon>Pleosporomycetidae</taxon>
        <taxon>Pleosporales</taxon>
        <taxon>Pleosporineae</taxon>
        <taxon>Cucurbitariaceae</taxon>
        <taxon>Cucurbitaria</taxon>
    </lineage>
</organism>
<evidence type="ECO:0000256" key="2">
    <source>
        <dbReference type="SAM" id="SignalP"/>
    </source>
</evidence>
<dbReference type="EMBL" id="ML976617">
    <property type="protein sequence ID" value="KAF1843425.1"/>
    <property type="molecule type" value="Genomic_DNA"/>
</dbReference>
<feature type="signal peptide" evidence="2">
    <location>
        <begin position="1"/>
        <end position="25"/>
    </location>
</feature>